<name>A0A377GYH6_9FUSO</name>
<gene>
    <name evidence="2" type="ORF">NCTC10723_01282</name>
</gene>
<keyword evidence="1" id="KW-0472">Membrane</keyword>
<dbReference type="AlphaFoldDB" id="A0A377GYH6"/>
<keyword evidence="1" id="KW-1133">Transmembrane helix</keyword>
<feature type="transmembrane region" description="Helical" evidence="1">
    <location>
        <begin position="6"/>
        <end position="21"/>
    </location>
</feature>
<evidence type="ECO:0000313" key="2">
    <source>
        <dbReference type="EMBL" id="STO31822.1"/>
    </source>
</evidence>
<proteinExistence type="predicted"/>
<evidence type="ECO:0000313" key="3">
    <source>
        <dbReference type="Proteomes" id="UP000255328"/>
    </source>
</evidence>
<dbReference type="RefSeq" id="WP_115270475.1">
    <property type="nucleotide sequence ID" value="NZ_CASFEE010000013.1"/>
</dbReference>
<keyword evidence="1" id="KW-0812">Transmembrane</keyword>
<dbReference type="Gene3D" id="3.40.50.1110">
    <property type="entry name" value="SGNH hydrolase"/>
    <property type="match status" value="1"/>
</dbReference>
<evidence type="ECO:0008006" key="4">
    <source>
        <dbReference type="Google" id="ProtNLM"/>
    </source>
</evidence>
<accession>A0A377GYH6</accession>
<dbReference type="OrthoDB" id="869432at2"/>
<dbReference type="SUPFAM" id="SSF52266">
    <property type="entry name" value="SGNH hydrolase"/>
    <property type="match status" value="1"/>
</dbReference>
<evidence type="ECO:0000256" key="1">
    <source>
        <dbReference type="SAM" id="Phobius"/>
    </source>
</evidence>
<dbReference type="EMBL" id="UGGU01000003">
    <property type="protein sequence ID" value="STO31822.1"/>
    <property type="molecule type" value="Genomic_DNA"/>
</dbReference>
<dbReference type="Proteomes" id="UP000255328">
    <property type="component" value="Unassembled WGS sequence"/>
</dbReference>
<keyword evidence="3" id="KW-1185">Reference proteome</keyword>
<reference evidence="2 3" key="1">
    <citation type="submission" date="2018-06" db="EMBL/GenBank/DDBJ databases">
        <authorList>
            <consortium name="Pathogen Informatics"/>
            <person name="Doyle S."/>
        </authorList>
    </citation>
    <scope>NUCLEOTIDE SEQUENCE [LARGE SCALE GENOMIC DNA]</scope>
    <source>
        <strain evidence="2 3">NCTC10723</strain>
    </source>
</reference>
<protein>
    <recommendedName>
        <fullName evidence="4">Fibrobacter succinogenes paralogous family</fullName>
    </recommendedName>
</protein>
<dbReference type="InterPro" id="IPR036514">
    <property type="entry name" value="SGNH_hydro_sf"/>
</dbReference>
<organism evidence="2 3">
    <name type="scientific">Fusobacterium necrogenes</name>
    <dbReference type="NCBI Taxonomy" id="858"/>
    <lineage>
        <taxon>Bacteria</taxon>
        <taxon>Fusobacteriati</taxon>
        <taxon>Fusobacteriota</taxon>
        <taxon>Fusobacteriia</taxon>
        <taxon>Fusobacteriales</taxon>
        <taxon>Fusobacteriaceae</taxon>
        <taxon>Fusobacterium</taxon>
    </lineage>
</organism>
<sequence length="271" mass="32997">MNKYTLFIIILIIWNIIIIIKKKRKVNKERITEIKNFNLGSSHSLCAFSKNLKNNVNLAENSQTFYYDYKILSRYFNIIQEGGVCFLSISYFSFASKEYWIKTDLFKYYKILKITDFSGRAKLECIIYRYFPLIWSIYKKIIKEKKIEDSKKYLGHVKKLEENRNLEWNINILNNIIEKCKEKSVKIVFLTTPFRRKYNEYFSEELLRNNFYMIINKIAKKNNILYLDFSHDYLNYDDSKYFRDLDHLSELGSEKFLKQLKKELERREIYI</sequence>